<comment type="caution">
    <text evidence="2">The sequence shown here is derived from an EMBL/GenBank/DDBJ whole genome shotgun (WGS) entry which is preliminary data.</text>
</comment>
<evidence type="ECO:0000313" key="1">
    <source>
        <dbReference type="EMBL" id="CAH0490205.1"/>
    </source>
</evidence>
<proteinExistence type="predicted"/>
<dbReference type="InterPro" id="IPR036188">
    <property type="entry name" value="FAD/NAD-bd_sf"/>
</dbReference>
<dbReference type="AlphaFoldDB" id="A0AAV0TG06"/>
<evidence type="ECO:0000313" key="3">
    <source>
        <dbReference type="Proteomes" id="UP001157938"/>
    </source>
</evidence>
<accession>A0AAV0TG06</accession>
<keyword evidence="3" id="KW-1185">Reference proteome</keyword>
<evidence type="ECO:0000313" key="2">
    <source>
        <dbReference type="EMBL" id="CAI5718665.1"/>
    </source>
</evidence>
<dbReference type="InterPro" id="IPR050464">
    <property type="entry name" value="Zeta_carotene_desat/Oxidored"/>
</dbReference>
<evidence type="ECO:0008006" key="5">
    <source>
        <dbReference type="Google" id="ProtNLM"/>
    </source>
</evidence>
<evidence type="ECO:0000313" key="4">
    <source>
        <dbReference type="Proteomes" id="UP001159659"/>
    </source>
</evidence>
<dbReference type="PRINTS" id="PR00419">
    <property type="entry name" value="ADXRDTASE"/>
</dbReference>
<dbReference type="Pfam" id="PF13450">
    <property type="entry name" value="NAD_binding_8"/>
    <property type="match status" value="1"/>
</dbReference>
<dbReference type="Gene3D" id="3.50.50.60">
    <property type="entry name" value="FAD/NAD(P)-binding domain"/>
    <property type="match status" value="1"/>
</dbReference>
<dbReference type="Proteomes" id="UP001157938">
    <property type="component" value="Unassembled WGS sequence"/>
</dbReference>
<dbReference type="EMBL" id="CAKLBC010001219">
    <property type="protein sequence ID" value="CAH0490205.1"/>
    <property type="molecule type" value="Genomic_DNA"/>
</dbReference>
<sequence length="100" mass="10694">MKIIVVGSGIGGISAAYHLVKDGHEVVLLEKNATIGGHAYEMKIDGEMVDIGFMMFGDSNPNIKEWFKMLGVTQPDVCSTSSTFASGACSSTFTNSQWIS</sequence>
<dbReference type="SUPFAM" id="SSF51905">
    <property type="entry name" value="FAD/NAD(P)-binding domain"/>
    <property type="match status" value="1"/>
</dbReference>
<reference evidence="1 3" key="1">
    <citation type="submission" date="2021-11" db="EMBL/GenBank/DDBJ databases">
        <authorList>
            <person name="Islam A."/>
            <person name="Islam S."/>
            <person name="Flora M.S."/>
            <person name="Rahman M."/>
            <person name="Ziaur R.M."/>
            <person name="Epstein J.H."/>
            <person name="Hassan M."/>
            <person name="Klassen M."/>
            <person name="Woodard K."/>
            <person name="Webb A."/>
            <person name="Webby R.J."/>
            <person name="El Zowalaty M.E."/>
        </authorList>
    </citation>
    <scope>NUCLEOTIDE SEQUENCE [LARGE SCALE GENOMIC DNA]</scope>
    <source>
        <strain evidence="1">Pf1</strain>
    </source>
</reference>
<gene>
    <name evidence="1" type="ORF">PFR001_LOCUS5562</name>
    <name evidence="2" type="ORF">PFR002_LOCUS3674</name>
</gene>
<protein>
    <recommendedName>
        <fullName evidence="5">Amine oxidase domain-containing protein</fullName>
    </recommendedName>
</protein>
<dbReference type="Proteomes" id="UP001159659">
    <property type="component" value="Unassembled WGS sequence"/>
</dbReference>
<dbReference type="PANTHER" id="PTHR42923">
    <property type="entry name" value="PROTOPORPHYRINOGEN OXIDASE"/>
    <property type="match status" value="1"/>
</dbReference>
<name>A0AAV0TG06_9STRA</name>
<dbReference type="EMBL" id="CANTFK010000606">
    <property type="protein sequence ID" value="CAI5718665.1"/>
    <property type="molecule type" value="Genomic_DNA"/>
</dbReference>
<reference evidence="2" key="2">
    <citation type="submission" date="2022-12" db="EMBL/GenBank/DDBJ databases">
        <authorList>
            <person name="Webb A."/>
        </authorList>
    </citation>
    <scope>NUCLEOTIDE SEQUENCE</scope>
    <source>
        <strain evidence="2">Pf2</strain>
    </source>
</reference>
<organism evidence="2 4">
    <name type="scientific">Peronospora farinosa</name>
    <dbReference type="NCBI Taxonomy" id="134698"/>
    <lineage>
        <taxon>Eukaryota</taxon>
        <taxon>Sar</taxon>
        <taxon>Stramenopiles</taxon>
        <taxon>Oomycota</taxon>
        <taxon>Peronosporomycetes</taxon>
        <taxon>Peronosporales</taxon>
        <taxon>Peronosporaceae</taxon>
        <taxon>Peronospora</taxon>
    </lineage>
</organism>
<dbReference type="GO" id="GO:0016491">
    <property type="term" value="F:oxidoreductase activity"/>
    <property type="evidence" value="ECO:0007669"/>
    <property type="project" value="TreeGrafter"/>
</dbReference>
<dbReference type="PANTHER" id="PTHR42923:SF17">
    <property type="entry name" value="AMINE OXIDASE DOMAIN-CONTAINING PROTEIN"/>
    <property type="match status" value="1"/>
</dbReference>